<accession>A0A3M4KAH6</accession>
<comment type="caution">
    <text evidence="1">The sequence shown here is derived from an EMBL/GenBank/DDBJ whole genome shotgun (WGS) entry which is preliminary data.</text>
</comment>
<dbReference type="EMBL" id="RBRA01000089">
    <property type="protein sequence ID" value="RMQ26276.1"/>
    <property type="molecule type" value="Genomic_DNA"/>
</dbReference>
<evidence type="ECO:0000313" key="2">
    <source>
        <dbReference type="Proteomes" id="UP000269044"/>
    </source>
</evidence>
<evidence type="ECO:0000313" key="1">
    <source>
        <dbReference type="EMBL" id="RMQ26276.1"/>
    </source>
</evidence>
<dbReference type="AlphaFoldDB" id="A0A3M4KAH6"/>
<organism evidence="1 2">
    <name type="scientific">Pseudomonas syringae pv. delphinii</name>
    <dbReference type="NCBI Taxonomy" id="192088"/>
    <lineage>
        <taxon>Bacteria</taxon>
        <taxon>Pseudomonadati</taxon>
        <taxon>Pseudomonadota</taxon>
        <taxon>Gammaproteobacteria</taxon>
        <taxon>Pseudomonadales</taxon>
        <taxon>Pseudomonadaceae</taxon>
        <taxon>Pseudomonas</taxon>
    </lineage>
</organism>
<gene>
    <name evidence="1" type="ORF">ALQ08_01438</name>
</gene>
<reference evidence="1 2" key="1">
    <citation type="submission" date="2018-08" db="EMBL/GenBank/DDBJ databases">
        <title>Recombination of ecologically and evolutionarily significant loci maintains genetic cohesion in the Pseudomonas syringae species complex.</title>
        <authorList>
            <person name="Dillon M."/>
            <person name="Thakur S."/>
            <person name="Almeida R.N.D."/>
            <person name="Weir B.S."/>
            <person name="Guttman D.S."/>
        </authorList>
    </citation>
    <scope>NUCLEOTIDE SEQUENCE [LARGE SCALE GENOMIC DNA]</scope>
    <source>
        <strain evidence="1 2">ICMP 13052</strain>
    </source>
</reference>
<sequence length="47" mass="5275">MRYELSVARHYLTGKLTGKHAAYALRERPVAVASKGKTWVVDPDFKG</sequence>
<proteinExistence type="predicted"/>
<dbReference type="Proteomes" id="UP000269044">
    <property type="component" value="Unassembled WGS sequence"/>
</dbReference>
<dbReference type="RefSeq" id="WP_176515319.1">
    <property type="nucleotide sequence ID" value="NZ_RBRA01000089.1"/>
</dbReference>
<protein>
    <submittedName>
        <fullName evidence="1">Uncharacterized protein</fullName>
    </submittedName>
</protein>
<name>A0A3M4KAH6_9PSED</name>